<sequence>MPADYNSTARALALPISPTRSPTQPNQQPWTRRRSSQSPNRNSGTGRRPRPASFLGRNITSLEQQWRRLSHAFERMSPLQQGLSILVGITTIVLSILFLVYSEKIFQSLVPVAEKWKKLRGGWLILWFMCFVTAFPPVIGYSTCLTLSGFIFGFPGGWPIVASATIVGSTCSFIVSRTLLKSFVDRLVVGDKRFEALSLVLKHDGLKLLVMIRLCPLPYSLSNGAISTFPTVQPLMFAGATAAATPKLLIAVFIGSRLAAIAKSREKMDSRTKAINWASIIFGVVLGIATGWLIYTRTLARSRQLEAEGRGNARQATSHSPVFSDDPEEHADTATLIRDDQIDFLHERGEGYRDELTDDEDDVFRFGDEDEEGAIGLDKQPSVRKQRS</sequence>
<feature type="transmembrane region" description="Helical" evidence="11">
    <location>
        <begin position="83"/>
        <end position="102"/>
    </location>
</feature>
<evidence type="ECO:0000313" key="13">
    <source>
        <dbReference type="EMBL" id="MDI1488367.1"/>
    </source>
</evidence>
<reference evidence="13" key="1">
    <citation type="journal article" date="2023" name="Genome Biol. Evol.">
        <title>First Whole Genome Sequence and Flow Cytometry Genome Size Data for the Lichen-Forming Fungus Ramalina farinacea (Ascomycota).</title>
        <authorList>
            <person name="Llewellyn T."/>
            <person name="Mian S."/>
            <person name="Hill R."/>
            <person name="Leitch I.J."/>
            <person name="Gaya E."/>
        </authorList>
    </citation>
    <scope>NUCLEOTIDE SEQUENCE</scope>
    <source>
        <strain evidence="13">LIQ254RAFAR</strain>
    </source>
</reference>
<gene>
    <name evidence="13" type="primary">TVP38</name>
    <name evidence="13" type="ORF">OHK93_007642</name>
</gene>
<dbReference type="InterPro" id="IPR032816">
    <property type="entry name" value="VTT_dom"/>
</dbReference>
<feature type="compositionally biased region" description="Acidic residues" evidence="10">
    <location>
        <begin position="356"/>
        <end position="373"/>
    </location>
</feature>
<dbReference type="PANTHER" id="PTHR47549:SF1">
    <property type="entry name" value="GOLGI APPARATUS MEMBRANE PROTEIN TVP38"/>
    <property type="match status" value="1"/>
</dbReference>
<comment type="caution">
    <text evidence="13">The sequence shown here is derived from an EMBL/GenBank/DDBJ whole genome shotgun (WGS) entry which is preliminary data.</text>
</comment>
<dbReference type="InterPro" id="IPR051076">
    <property type="entry name" value="Golgi_membrane_TVP38/TMEM64"/>
</dbReference>
<dbReference type="EMBL" id="JAPUFD010000007">
    <property type="protein sequence ID" value="MDI1488367.1"/>
    <property type="molecule type" value="Genomic_DNA"/>
</dbReference>
<feature type="region of interest" description="Disordered" evidence="10">
    <location>
        <begin position="308"/>
        <end position="329"/>
    </location>
</feature>
<dbReference type="Pfam" id="PF09335">
    <property type="entry name" value="VTT_dom"/>
    <property type="match status" value="1"/>
</dbReference>
<evidence type="ECO:0000256" key="5">
    <source>
        <dbReference type="ARBA" id="ARBA00020673"/>
    </source>
</evidence>
<keyword evidence="8" id="KW-0333">Golgi apparatus</keyword>
<dbReference type="AlphaFoldDB" id="A0AA43QKW8"/>
<evidence type="ECO:0000259" key="12">
    <source>
        <dbReference type="Pfam" id="PF09335"/>
    </source>
</evidence>
<organism evidence="13 14">
    <name type="scientific">Ramalina farinacea</name>
    <dbReference type="NCBI Taxonomy" id="258253"/>
    <lineage>
        <taxon>Eukaryota</taxon>
        <taxon>Fungi</taxon>
        <taxon>Dikarya</taxon>
        <taxon>Ascomycota</taxon>
        <taxon>Pezizomycotina</taxon>
        <taxon>Lecanoromycetes</taxon>
        <taxon>OSLEUM clade</taxon>
        <taxon>Lecanoromycetidae</taxon>
        <taxon>Lecanorales</taxon>
        <taxon>Lecanorineae</taxon>
        <taxon>Ramalinaceae</taxon>
        <taxon>Ramalina</taxon>
    </lineage>
</organism>
<evidence type="ECO:0000256" key="6">
    <source>
        <dbReference type="ARBA" id="ARBA00022692"/>
    </source>
</evidence>
<feature type="region of interest" description="Disordered" evidence="10">
    <location>
        <begin position="1"/>
        <end position="53"/>
    </location>
</feature>
<evidence type="ECO:0000313" key="14">
    <source>
        <dbReference type="Proteomes" id="UP001161017"/>
    </source>
</evidence>
<dbReference type="GO" id="GO:0016192">
    <property type="term" value="P:vesicle-mediated transport"/>
    <property type="evidence" value="ECO:0007669"/>
    <property type="project" value="TreeGrafter"/>
</dbReference>
<feature type="transmembrane region" description="Helical" evidence="11">
    <location>
        <begin position="123"/>
        <end position="152"/>
    </location>
</feature>
<comment type="function">
    <text evidence="1">Golgi membrane protein involved in vesicular trafficking and spindle migration.</text>
</comment>
<keyword evidence="6 11" id="KW-0812">Transmembrane</keyword>
<keyword evidence="9 11" id="KW-0472">Membrane</keyword>
<evidence type="ECO:0000256" key="7">
    <source>
        <dbReference type="ARBA" id="ARBA00022989"/>
    </source>
</evidence>
<proteinExistence type="inferred from homology"/>
<evidence type="ECO:0000256" key="1">
    <source>
        <dbReference type="ARBA" id="ARBA00002978"/>
    </source>
</evidence>
<evidence type="ECO:0000256" key="9">
    <source>
        <dbReference type="ARBA" id="ARBA00023136"/>
    </source>
</evidence>
<accession>A0AA43QKW8</accession>
<feature type="domain" description="VTT" evidence="12">
    <location>
        <begin position="141"/>
        <end position="256"/>
    </location>
</feature>
<name>A0AA43QKW8_9LECA</name>
<dbReference type="PANTHER" id="PTHR47549">
    <property type="entry name" value="GOLGI APPARATUS MEMBRANE PROTEIN TVP38-RELATED"/>
    <property type="match status" value="1"/>
</dbReference>
<feature type="compositionally biased region" description="Polar residues" evidence="10">
    <location>
        <begin position="18"/>
        <end position="30"/>
    </location>
</feature>
<dbReference type="GO" id="GO:0000022">
    <property type="term" value="P:mitotic spindle elongation"/>
    <property type="evidence" value="ECO:0007669"/>
    <property type="project" value="TreeGrafter"/>
</dbReference>
<keyword evidence="7 11" id="KW-1133">Transmembrane helix</keyword>
<dbReference type="Proteomes" id="UP001161017">
    <property type="component" value="Unassembled WGS sequence"/>
</dbReference>
<evidence type="ECO:0000256" key="2">
    <source>
        <dbReference type="ARBA" id="ARBA00004653"/>
    </source>
</evidence>
<protein>
    <recommendedName>
        <fullName evidence="4">Golgi apparatus membrane protein TVP38</fullName>
    </recommendedName>
    <alternativeName>
        <fullName evidence="5">Golgi apparatus membrane protein tvp38</fullName>
    </alternativeName>
</protein>
<evidence type="ECO:0000256" key="10">
    <source>
        <dbReference type="SAM" id="MobiDB-lite"/>
    </source>
</evidence>
<evidence type="ECO:0000256" key="11">
    <source>
        <dbReference type="SAM" id="Phobius"/>
    </source>
</evidence>
<comment type="similarity">
    <text evidence="3">Belongs to the TVP38/TMEM64 family.</text>
</comment>
<keyword evidence="14" id="KW-1185">Reference proteome</keyword>
<evidence type="ECO:0000256" key="8">
    <source>
        <dbReference type="ARBA" id="ARBA00023034"/>
    </source>
</evidence>
<comment type="subcellular location">
    <subcellularLocation>
        <location evidence="2">Golgi apparatus membrane</location>
        <topology evidence="2">Multi-pass membrane protein</topology>
    </subcellularLocation>
</comment>
<feature type="transmembrane region" description="Helical" evidence="11">
    <location>
        <begin position="158"/>
        <end position="176"/>
    </location>
</feature>
<feature type="transmembrane region" description="Helical" evidence="11">
    <location>
        <begin position="274"/>
        <end position="295"/>
    </location>
</feature>
<feature type="region of interest" description="Disordered" evidence="10">
    <location>
        <begin position="349"/>
        <end position="388"/>
    </location>
</feature>
<dbReference type="GO" id="GO:0000139">
    <property type="term" value="C:Golgi membrane"/>
    <property type="evidence" value="ECO:0007669"/>
    <property type="project" value="UniProtKB-SubCell"/>
</dbReference>
<evidence type="ECO:0000256" key="4">
    <source>
        <dbReference type="ARBA" id="ARBA00013533"/>
    </source>
</evidence>
<evidence type="ECO:0000256" key="3">
    <source>
        <dbReference type="ARBA" id="ARBA00008640"/>
    </source>
</evidence>